<dbReference type="Gene3D" id="1.20.1720.10">
    <property type="entry name" value="Multidrug resistance protein D"/>
    <property type="match status" value="1"/>
</dbReference>
<dbReference type="GO" id="GO:0022857">
    <property type="term" value="F:transmembrane transporter activity"/>
    <property type="evidence" value="ECO:0007669"/>
    <property type="project" value="InterPro"/>
</dbReference>
<feature type="transmembrane region" description="Helical" evidence="6">
    <location>
        <begin position="361"/>
        <end position="381"/>
    </location>
</feature>
<evidence type="ECO:0000256" key="3">
    <source>
        <dbReference type="ARBA" id="ARBA00022692"/>
    </source>
</evidence>
<evidence type="ECO:0000256" key="2">
    <source>
        <dbReference type="ARBA" id="ARBA00022448"/>
    </source>
</evidence>
<comment type="caution">
    <text evidence="8">The sequence shown here is derived from an EMBL/GenBank/DDBJ whole genome shotgun (WGS) entry which is preliminary data.</text>
</comment>
<keyword evidence="2" id="KW-0813">Transport</keyword>
<feature type="transmembrane region" description="Helical" evidence="6">
    <location>
        <begin position="198"/>
        <end position="217"/>
    </location>
</feature>
<feature type="transmembrane region" description="Helical" evidence="6">
    <location>
        <begin position="229"/>
        <end position="249"/>
    </location>
</feature>
<dbReference type="CDD" id="cd17321">
    <property type="entry name" value="MFS_MMR_MDR_like"/>
    <property type="match status" value="1"/>
</dbReference>
<dbReference type="AlphaFoldDB" id="A0A831X149"/>
<feature type="domain" description="Major facilitator superfamily (MFS) profile" evidence="7">
    <location>
        <begin position="40"/>
        <end position="504"/>
    </location>
</feature>
<feature type="transmembrane region" description="Helical" evidence="6">
    <location>
        <begin position="166"/>
        <end position="186"/>
    </location>
</feature>
<keyword evidence="3 6" id="KW-0812">Transmembrane</keyword>
<feature type="transmembrane region" description="Helical" evidence="6">
    <location>
        <begin position="134"/>
        <end position="154"/>
    </location>
</feature>
<dbReference type="InterPro" id="IPR020846">
    <property type="entry name" value="MFS_dom"/>
</dbReference>
<dbReference type="GO" id="GO:0005886">
    <property type="term" value="C:plasma membrane"/>
    <property type="evidence" value="ECO:0007669"/>
    <property type="project" value="TreeGrafter"/>
</dbReference>
<comment type="subcellular location">
    <subcellularLocation>
        <location evidence="1">Endomembrane system</location>
        <topology evidence="1">Multi-pass membrane protein</topology>
    </subcellularLocation>
</comment>
<gene>
    <name evidence="8" type="ORF">ENP34_04170</name>
</gene>
<feature type="transmembrane region" description="Helical" evidence="6">
    <location>
        <begin position="332"/>
        <end position="354"/>
    </location>
</feature>
<feature type="transmembrane region" description="Helical" evidence="6">
    <location>
        <begin position="255"/>
        <end position="275"/>
    </location>
</feature>
<evidence type="ECO:0000313" key="8">
    <source>
        <dbReference type="EMBL" id="HEG90626.1"/>
    </source>
</evidence>
<dbReference type="PROSITE" id="PS50850">
    <property type="entry name" value="MFS"/>
    <property type="match status" value="1"/>
</dbReference>
<protein>
    <submittedName>
        <fullName evidence="8">MFS transporter</fullName>
    </submittedName>
</protein>
<dbReference type="InterPro" id="IPR011701">
    <property type="entry name" value="MFS"/>
</dbReference>
<feature type="transmembrane region" description="Helical" evidence="6">
    <location>
        <begin position="295"/>
        <end position="320"/>
    </location>
</feature>
<reference evidence="8" key="1">
    <citation type="journal article" date="2020" name="mSystems">
        <title>Genome- and Community-Level Interaction Insights into Carbon Utilization and Element Cycling Functions of Hydrothermarchaeota in Hydrothermal Sediment.</title>
        <authorList>
            <person name="Zhou Z."/>
            <person name="Liu Y."/>
            <person name="Xu W."/>
            <person name="Pan J."/>
            <person name="Luo Z.H."/>
            <person name="Li M."/>
        </authorList>
    </citation>
    <scope>NUCLEOTIDE SEQUENCE [LARGE SCALE GENOMIC DNA]</scope>
    <source>
        <strain evidence="8">SpSt-210</strain>
    </source>
</reference>
<dbReference type="GO" id="GO:0012505">
    <property type="term" value="C:endomembrane system"/>
    <property type="evidence" value="ECO:0007669"/>
    <property type="project" value="UniProtKB-SubCell"/>
</dbReference>
<feature type="transmembrane region" description="Helical" evidence="6">
    <location>
        <begin position="387"/>
        <end position="412"/>
    </location>
</feature>
<dbReference type="Pfam" id="PF07690">
    <property type="entry name" value="MFS_1"/>
    <property type="match status" value="1"/>
</dbReference>
<feature type="transmembrane region" description="Helical" evidence="6">
    <location>
        <begin position="481"/>
        <end position="500"/>
    </location>
</feature>
<dbReference type="PANTHER" id="PTHR23501:SF191">
    <property type="entry name" value="VACUOLAR BASIC AMINO ACID TRANSPORTER 4"/>
    <property type="match status" value="1"/>
</dbReference>
<feature type="transmembrane region" description="Helical" evidence="6">
    <location>
        <begin position="37"/>
        <end position="59"/>
    </location>
</feature>
<proteinExistence type="predicted"/>
<sequence length="521" mass="54913">MTRKSPPPGTGDQPHRERHPLTVGMARSPIAALAQSPGLLVAALALGVFFAGLDQTFVVTILPDMMPDLGITVDNFGRAAWIVNGYLLGYTVAMPLMGRVADAFGHLRIYAVSTLVFLAGSAMVALAPNLELLAAARAVQAIGGGAIVPISMAIAGSRLPLGRRALAIGLIAALDDASSLLGPLYAAALVEPLGWRGLFWLNIPLQIPWLLAVALLVRRTPALGQHRVDWLGGLLLAAGLACLTIGLTHETDGAGSVWITALWVALALASTAAFVARQRRAPDPLIPVRALRRRVVGSGMALYFIDGAATITLMICIPLMTNVLWGRDPLQGGLNLMKMMVWMPVGGILGGWLAQRLGYRPTAALSFLLLALAYLAMYRWPDSPGSAMLWGTLLIAGLGIGLNDAPILSSVLDNVRAAERATTAALTQMVQTTGMIAGTALLATQGIGRFDQRAAELFRQRGLSASPEEYQAILRATFDEIFLAAALVTFLGAGLALFLARGRPRQPGWSPVVVATGGDEP</sequence>
<organism evidence="8">
    <name type="scientific">Thermorudis peleae</name>
    <dbReference type="NCBI Taxonomy" id="1382356"/>
    <lineage>
        <taxon>Bacteria</taxon>
        <taxon>Pseudomonadati</taxon>
        <taxon>Thermomicrobiota</taxon>
        <taxon>Thermomicrobia</taxon>
        <taxon>Thermomicrobia incertae sedis</taxon>
        <taxon>Thermorudis</taxon>
    </lineage>
</organism>
<evidence type="ECO:0000259" key="7">
    <source>
        <dbReference type="PROSITE" id="PS50850"/>
    </source>
</evidence>
<feature type="transmembrane region" description="Helical" evidence="6">
    <location>
        <begin position="109"/>
        <end position="128"/>
    </location>
</feature>
<dbReference type="Gene3D" id="1.20.1250.20">
    <property type="entry name" value="MFS general substrate transporter like domains"/>
    <property type="match status" value="1"/>
</dbReference>
<name>A0A831X149_9BACT</name>
<accession>A0A831X149</accession>
<dbReference type="EMBL" id="DSIY01000096">
    <property type="protein sequence ID" value="HEG90626.1"/>
    <property type="molecule type" value="Genomic_DNA"/>
</dbReference>
<dbReference type="InterPro" id="IPR036259">
    <property type="entry name" value="MFS_trans_sf"/>
</dbReference>
<evidence type="ECO:0000256" key="5">
    <source>
        <dbReference type="ARBA" id="ARBA00023136"/>
    </source>
</evidence>
<evidence type="ECO:0000256" key="6">
    <source>
        <dbReference type="SAM" id="Phobius"/>
    </source>
</evidence>
<evidence type="ECO:0000256" key="4">
    <source>
        <dbReference type="ARBA" id="ARBA00022989"/>
    </source>
</evidence>
<keyword evidence="4 6" id="KW-1133">Transmembrane helix</keyword>
<evidence type="ECO:0000256" key="1">
    <source>
        <dbReference type="ARBA" id="ARBA00004127"/>
    </source>
</evidence>
<keyword evidence="5 6" id="KW-0472">Membrane</keyword>
<feature type="transmembrane region" description="Helical" evidence="6">
    <location>
        <begin position="79"/>
        <end position="97"/>
    </location>
</feature>
<dbReference type="SUPFAM" id="SSF103473">
    <property type="entry name" value="MFS general substrate transporter"/>
    <property type="match status" value="1"/>
</dbReference>
<dbReference type="PANTHER" id="PTHR23501">
    <property type="entry name" value="MAJOR FACILITATOR SUPERFAMILY"/>
    <property type="match status" value="1"/>
</dbReference>